<dbReference type="CDD" id="cd20746">
    <property type="entry name" value="FIX_Ntox15_NUC_DUF4112_RhsA-like"/>
    <property type="match status" value="1"/>
</dbReference>
<sequence>MGWSIEDFKKTSMEVGQWCWGTMQGAFNEKQTISQIITDAVIGMIPILGDVTAVRDLLAVSIGMSTDPRKRQQVMEWVLLVVLVFALIPVVGGVIKGVGRLSLRVVGDVAKDEKLLGEVVEFLNRMGHGDAPKWLRSLDVTKYQAEILAKFKSFCATVHRTIEKTLDASVGKMLPTQWHMQLQTVSDGFEALPDVADKMVPKALAELDNKIKVLQNAAYEGESRSIATGGKPKVERESEAVLDEGVRPRKFPQGPYPARSARVDGPLEAQLQAEFGPKIKKGWPDLFYNKGKMPVFGEEEVYRSIASFHGEITALEARQLAGKKLYRAFGKKSEVTAAGKSDAGGFFGGSYWGVGDAPKNAEEWRTRSAVLDDWNANGFLVVAHLPDNLADLWPEAKAWIGKISEQYSEKEPFQYLEGGGEQLLANFGKAITDRITTVGETVKGAGHSGVHTEIINGVRFDFFKTNWEDVERVYGYGKSAEDTSAAATRKLAKDEVRDK</sequence>
<dbReference type="GeneID" id="97044789"/>
<reference evidence="2 3" key="1">
    <citation type="submission" date="2020-04" db="EMBL/GenBank/DDBJ databases">
        <authorList>
            <person name="De Canck E."/>
        </authorList>
    </citation>
    <scope>NUCLEOTIDE SEQUENCE [LARGE SCALE GENOMIC DNA]</scope>
    <source>
        <strain evidence="2 3">LMG 24238</strain>
    </source>
</reference>
<dbReference type="Proteomes" id="UP000494255">
    <property type="component" value="Unassembled WGS sequence"/>
</dbReference>
<evidence type="ECO:0000313" key="2">
    <source>
        <dbReference type="EMBL" id="CAB3736237.1"/>
    </source>
</evidence>
<keyword evidence="3" id="KW-1185">Reference proteome</keyword>
<name>A0A6J5CG92_9BURK</name>
<evidence type="ECO:0000256" key="1">
    <source>
        <dbReference type="SAM" id="Phobius"/>
    </source>
</evidence>
<feature type="transmembrane region" description="Helical" evidence="1">
    <location>
        <begin position="74"/>
        <end position="95"/>
    </location>
</feature>
<organism evidence="2 3">
    <name type="scientific">Paraburkholderia sediminicola</name>
    <dbReference type="NCBI Taxonomy" id="458836"/>
    <lineage>
        <taxon>Bacteria</taxon>
        <taxon>Pseudomonadati</taxon>
        <taxon>Pseudomonadota</taxon>
        <taxon>Betaproteobacteria</taxon>
        <taxon>Burkholderiales</taxon>
        <taxon>Burkholderiaceae</taxon>
        <taxon>Paraburkholderia</taxon>
    </lineage>
</organism>
<dbReference type="EMBL" id="CADIKC010000011">
    <property type="protein sequence ID" value="CAB3736237.1"/>
    <property type="molecule type" value="Genomic_DNA"/>
</dbReference>
<evidence type="ECO:0000313" key="3">
    <source>
        <dbReference type="Proteomes" id="UP000494255"/>
    </source>
</evidence>
<dbReference type="AlphaFoldDB" id="A0A6J5CG92"/>
<keyword evidence="1" id="KW-0812">Transmembrane</keyword>
<dbReference type="InterPro" id="IPR049802">
    <property type="entry name" value="RhsC-like_FIX"/>
</dbReference>
<protein>
    <submittedName>
        <fullName evidence="2">Uncharacterized protein</fullName>
    </submittedName>
</protein>
<gene>
    <name evidence="2" type="ORF">LMG24238_06210</name>
</gene>
<keyword evidence="1" id="KW-1133">Transmembrane helix</keyword>
<accession>A0A6J5CG92</accession>
<proteinExistence type="predicted"/>
<keyword evidence="1" id="KW-0472">Membrane</keyword>
<dbReference type="RefSeq" id="WP_175053830.1">
    <property type="nucleotide sequence ID" value="NZ_CADIKC010000011.1"/>
</dbReference>